<name>A0ABZ2P4F7_9BRAD</name>
<reference evidence="2" key="2">
    <citation type="submission" date="2024-03" db="EMBL/GenBank/DDBJ databases">
        <authorList>
            <person name="Bromfield E.S.P."/>
            <person name="Cloutier S."/>
        </authorList>
    </citation>
    <scope>NUCLEOTIDE SEQUENCE</scope>
    <source>
        <strain evidence="2">5S5</strain>
    </source>
</reference>
<feature type="domain" description="RES" evidence="1">
    <location>
        <begin position="227"/>
        <end position="382"/>
    </location>
</feature>
<dbReference type="EMBL" id="CP147711">
    <property type="protein sequence ID" value="WXC82102.1"/>
    <property type="molecule type" value="Genomic_DNA"/>
</dbReference>
<keyword evidence="3" id="KW-1185">Reference proteome</keyword>
<accession>A0ABZ2P4F7</accession>
<evidence type="ECO:0000313" key="3">
    <source>
        <dbReference type="Proteomes" id="UP001432046"/>
    </source>
</evidence>
<evidence type="ECO:0000259" key="1">
    <source>
        <dbReference type="SMART" id="SM00953"/>
    </source>
</evidence>
<reference evidence="2" key="1">
    <citation type="journal article" date="2021" name="Int. J. Syst. Evol. Microbiol.">
        <title>Bradyrhizobium septentrionale sp. nov. (sv. septentrionale) and Bradyrhizobium quebecense sp. nov. (sv. septentrionale) associated with legumes native to Canada possess rearranged symbiosis genes and numerous insertion sequences.</title>
        <authorList>
            <person name="Bromfield E.S.P."/>
            <person name="Cloutier S."/>
        </authorList>
    </citation>
    <scope>NUCLEOTIDE SEQUENCE</scope>
    <source>
        <strain evidence="2">5S5</strain>
    </source>
</reference>
<evidence type="ECO:0000313" key="2">
    <source>
        <dbReference type="EMBL" id="WXC82102.1"/>
    </source>
</evidence>
<sequence length="408" mass="47338">MSTLSNSAELKLCSNCIGDKDFVKWIQAHGKRGKCDFDTSHGKSRKVVAVGDFAEEVDRYFRENYGHGEEYMCATRDSDNPSYDTRGEPYKDILGSDLQADGHLIDAIAECLPDCDHADIMDGAEPFYDEFSNYESLADVRTREDADEAERWYERRFEYQWNDFCRIVQYERRFFKTKELLDELFGKPEEYDQGTIRPVYALEIEQKIYRARLLDDSFTESYLNKNPARELGAPPKEKARAGRMSVEYIPVFYGAFSEETAVAEIRPSIGDQLAVGEFELLKQLRVFDFTAFSKSRGEAWKESYAHTRYDFITQMQDEISKPILPFERQREYIATQIVAEFLREYFNCDAIIYQSSMHKSDKDDNRNIVILNRGVDFIGAAATSSLALSRHNIRQILNVSYEISPIWF</sequence>
<dbReference type="SMART" id="SM00953">
    <property type="entry name" value="RES"/>
    <property type="match status" value="1"/>
</dbReference>
<proteinExistence type="predicted"/>
<organism evidence="2 3">
    <name type="scientific">Bradyrhizobium septentrionale</name>
    <dbReference type="NCBI Taxonomy" id="1404411"/>
    <lineage>
        <taxon>Bacteria</taxon>
        <taxon>Pseudomonadati</taxon>
        <taxon>Pseudomonadota</taxon>
        <taxon>Alphaproteobacteria</taxon>
        <taxon>Hyphomicrobiales</taxon>
        <taxon>Nitrobacteraceae</taxon>
        <taxon>Bradyrhizobium</taxon>
    </lineage>
</organism>
<dbReference type="InterPro" id="IPR014914">
    <property type="entry name" value="RES_dom"/>
</dbReference>
<protein>
    <submittedName>
        <fullName evidence="2">RES domain-containing protein</fullName>
    </submittedName>
</protein>
<dbReference type="RefSeq" id="WP_338834404.1">
    <property type="nucleotide sequence ID" value="NZ_CP147711.1"/>
</dbReference>
<gene>
    <name evidence="2" type="ORF">WDK88_11160</name>
</gene>
<dbReference type="Pfam" id="PF08808">
    <property type="entry name" value="RES"/>
    <property type="match status" value="1"/>
</dbReference>
<dbReference type="Proteomes" id="UP001432046">
    <property type="component" value="Chromosome"/>
</dbReference>